<sequence>MVGRIVISAVDWVVHHIWFSDIAVALSSIFIFSSILHRLTNKGPMLWPVMGIIPTVFFHMNDIYNWGTRVLIRAGGTFYYRGMWMGGSYGIMTIDPANIEYMLKTRFKNFPKGNYYRERFNDLLGGGIFNADDESWKEQRRLATFEMHSGPFVAHSFQTIQGLVHQKLLKLIEKLAKSGDCIDLQEVLLRFTFDNICTAAFGVDPGCLALDLPEVPFAKAFEEATESTLFRFIVPPFVWKPMRFFRVGTEKRLKEAVRIVHDFAEKTVTERRIELSKAGSSTNRCDLLSRIVAIGYSEQGKNNNFSDKFLKDFCISFILAGRDTSSVALAWFFWLIHKNPDVESRILSEIKEVLGPYDSNKEDLSQRAFTVEELKKMVYLQAALTESLRLYPSVPIDFKEVMEDDVFPDGTPIKRGARVLYSIFSMARIESIWGKDCMEFKPERWIKDGELVSENQFKYPVFNAGPRLCIGKKFAYMQMKMVAASILMRYSVKVVEGHNVIPKMTTTLYMKNGLLVTFKPSCSSGRKTNGRTSSFALVLYNIYELMNFTHQVCTYNVKFN</sequence>
<dbReference type="CDD" id="cd11064">
    <property type="entry name" value="CYP86A"/>
    <property type="match status" value="1"/>
</dbReference>
<dbReference type="EMBL" id="FN594954">
    <property type="protein sequence ID" value="CCB44004.1"/>
    <property type="molecule type" value="Genomic_DNA"/>
</dbReference>
<evidence type="ECO:0000256" key="9">
    <source>
        <dbReference type="ARBA" id="ARBA00023004"/>
    </source>
</evidence>
<evidence type="ECO:0000313" key="16">
    <source>
        <dbReference type="Proteomes" id="UP000009183"/>
    </source>
</evidence>
<evidence type="ECO:0000256" key="6">
    <source>
        <dbReference type="ARBA" id="ARBA00022723"/>
    </source>
</evidence>
<feature type="transmembrane region" description="Helical" evidence="14">
    <location>
        <begin position="12"/>
        <end position="33"/>
    </location>
</feature>
<feature type="binding site" description="axial binding residue" evidence="12">
    <location>
        <position position="469"/>
    </location>
    <ligand>
        <name>heme</name>
        <dbReference type="ChEBI" id="CHEBI:30413"/>
    </ligand>
    <ligandPart>
        <name>Fe</name>
        <dbReference type="ChEBI" id="CHEBI:18248"/>
    </ligandPart>
</feature>
<keyword evidence="16" id="KW-1185">Reference proteome</keyword>
<dbReference type="InterPro" id="IPR036396">
    <property type="entry name" value="Cyt_P450_sf"/>
</dbReference>
<dbReference type="GO" id="GO:0006629">
    <property type="term" value="P:lipid metabolic process"/>
    <property type="evidence" value="ECO:0007669"/>
    <property type="project" value="UniProtKB-ARBA"/>
</dbReference>
<accession>F6GVP1</accession>
<dbReference type="STRING" id="29760.F6GVP1"/>
<dbReference type="eggNOG" id="KOG0157">
    <property type="taxonomic scope" value="Eukaryota"/>
</dbReference>
<keyword evidence="7 14" id="KW-1133">Transmembrane helix</keyword>
<keyword evidence="8 13" id="KW-0560">Oxidoreductase</keyword>
<evidence type="ECO:0000256" key="14">
    <source>
        <dbReference type="SAM" id="Phobius"/>
    </source>
</evidence>
<dbReference type="GO" id="GO:0020037">
    <property type="term" value="F:heme binding"/>
    <property type="evidence" value="ECO:0007669"/>
    <property type="project" value="InterPro"/>
</dbReference>
<evidence type="ECO:0000256" key="11">
    <source>
        <dbReference type="ARBA" id="ARBA00023136"/>
    </source>
</evidence>
<dbReference type="GO" id="GO:0016020">
    <property type="term" value="C:membrane"/>
    <property type="evidence" value="ECO:0007669"/>
    <property type="project" value="UniProtKB-SubCell"/>
</dbReference>
<dbReference type="Gene3D" id="1.10.630.10">
    <property type="entry name" value="Cytochrome P450"/>
    <property type="match status" value="1"/>
</dbReference>
<dbReference type="SMR" id="F6GVP1"/>
<keyword evidence="5 14" id="KW-0812">Transmembrane</keyword>
<dbReference type="InterPro" id="IPR001128">
    <property type="entry name" value="Cyt_P450"/>
</dbReference>
<dbReference type="Pfam" id="PF00067">
    <property type="entry name" value="p450"/>
    <property type="match status" value="1"/>
</dbReference>
<organism evidence="15 16">
    <name type="scientific">Vitis vinifera</name>
    <name type="common">Grape</name>
    <dbReference type="NCBI Taxonomy" id="29760"/>
    <lineage>
        <taxon>Eukaryota</taxon>
        <taxon>Viridiplantae</taxon>
        <taxon>Streptophyta</taxon>
        <taxon>Embryophyta</taxon>
        <taxon>Tracheophyta</taxon>
        <taxon>Spermatophyta</taxon>
        <taxon>Magnoliopsida</taxon>
        <taxon>eudicotyledons</taxon>
        <taxon>Gunneridae</taxon>
        <taxon>Pentapetalae</taxon>
        <taxon>rosids</taxon>
        <taxon>Vitales</taxon>
        <taxon>Vitaceae</taxon>
        <taxon>Viteae</taxon>
        <taxon>Vitis</taxon>
    </lineage>
</organism>
<name>F6GVP1_VITVI</name>
<keyword evidence="9 12" id="KW-0408">Iron</keyword>
<evidence type="ECO:0000256" key="8">
    <source>
        <dbReference type="ARBA" id="ARBA00023002"/>
    </source>
</evidence>
<keyword evidence="6 12" id="KW-0479">Metal-binding</keyword>
<dbReference type="GO" id="GO:0005506">
    <property type="term" value="F:iron ion binding"/>
    <property type="evidence" value="ECO:0007669"/>
    <property type="project" value="InterPro"/>
</dbReference>
<gene>
    <name evidence="15" type="ordered locus">VIT_01s0137g00410</name>
</gene>
<comment type="similarity">
    <text evidence="3 13">Belongs to the cytochrome P450 family.</text>
</comment>
<dbReference type="GO" id="GO:0004497">
    <property type="term" value="F:monooxygenase activity"/>
    <property type="evidence" value="ECO:0007669"/>
    <property type="project" value="UniProtKB-KW"/>
</dbReference>
<evidence type="ECO:0000256" key="1">
    <source>
        <dbReference type="ARBA" id="ARBA00001971"/>
    </source>
</evidence>
<evidence type="ECO:0000256" key="2">
    <source>
        <dbReference type="ARBA" id="ARBA00004167"/>
    </source>
</evidence>
<protein>
    <recommendedName>
        <fullName evidence="17">Cytochrome P450 86B1</fullName>
    </recommendedName>
</protein>
<dbReference type="FunFam" id="1.10.630.10:FF:000044">
    <property type="entry name" value="Cytochrome P450"/>
    <property type="match status" value="1"/>
</dbReference>
<reference evidence="16" key="1">
    <citation type="journal article" date="2007" name="Nature">
        <title>The grapevine genome sequence suggests ancestral hexaploidization in major angiosperm phyla.</title>
        <authorList>
            <consortium name="The French-Italian Public Consortium for Grapevine Genome Characterization."/>
            <person name="Jaillon O."/>
            <person name="Aury J.-M."/>
            <person name="Noel B."/>
            <person name="Policriti A."/>
            <person name="Clepet C."/>
            <person name="Casagrande A."/>
            <person name="Choisne N."/>
            <person name="Aubourg S."/>
            <person name="Vitulo N."/>
            <person name="Jubin C."/>
            <person name="Vezzi A."/>
            <person name="Legeai F."/>
            <person name="Hugueney P."/>
            <person name="Dasilva C."/>
            <person name="Horner D."/>
            <person name="Mica E."/>
            <person name="Jublot D."/>
            <person name="Poulain J."/>
            <person name="Bruyere C."/>
            <person name="Billault A."/>
            <person name="Segurens B."/>
            <person name="Gouyvenoux M."/>
            <person name="Ugarte E."/>
            <person name="Cattonaro F."/>
            <person name="Anthouard V."/>
            <person name="Vico V."/>
            <person name="Del Fabbro C."/>
            <person name="Alaux M."/>
            <person name="Di Gaspero G."/>
            <person name="Dumas V."/>
            <person name="Felice N."/>
            <person name="Paillard S."/>
            <person name="Juman I."/>
            <person name="Moroldo M."/>
            <person name="Scalabrin S."/>
            <person name="Canaguier A."/>
            <person name="Le Clainche I."/>
            <person name="Malacrida G."/>
            <person name="Durand E."/>
            <person name="Pesole G."/>
            <person name="Laucou V."/>
            <person name="Chatelet P."/>
            <person name="Merdinoglu D."/>
            <person name="Delledonne M."/>
            <person name="Pezzotti M."/>
            <person name="Lecharny A."/>
            <person name="Scarpelli C."/>
            <person name="Artiguenave F."/>
            <person name="Pe M.E."/>
            <person name="Valle G."/>
            <person name="Morgante M."/>
            <person name="Caboche M."/>
            <person name="Adam-Blondon A.-F."/>
            <person name="Weissenbach J."/>
            <person name="Quetier F."/>
            <person name="Wincker P."/>
        </authorList>
    </citation>
    <scope>NUCLEOTIDE SEQUENCE [LARGE SCALE GENOMIC DNA]</scope>
    <source>
        <strain evidence="16">cv. Pinot noir / PN40024</strain>
    </source>
</reference>
<dbReference type="AlphaFoldDB" id="F6GVP1"/>
<dbReference type="PRINTS" id="PR00385">
    <property type="entry name" value="P450"/>
</dbReference>
<dbReference type="InterPro" id="IPR002401">
    <property type="entry name" value="Cyt_P450_E_grp-I"/>
</dbReference>
<evidence type="ECO:0008006" key="17">
    <source>
        <dbReference type="Google" id="ProtNLM"/>
    </source>
</evidence>
<dbReference type="ExpressionAtlas" id="F6GVP1">
    <property type="expression patterns" value="baseline and differential"/>
</dbReference>
<dbReference type="PANTHER" id="PTHR24296">
    <property type="entry name" value="CYTOCHROME P450"/>
    <property type="match status" value="1"/>
</dbReference>
<dbReference type="PRINTS" id="PR00463">
    <property type="entry name" value="EP450I"/>
</dbReference>
<dbReference type="SUPFAM" id="SSF48264">
    <property type="entry name" value="Cytochrome P450"/>
    <property type="match status" value="1"/>
</dbReference>
<keyword evidence="4 12" id="KW-0349">Heme</keyword>
<dbReference type="GO" id="GO:0016705">
    <property type="term" value="F:oxidoreductase activity, acting on paired donors, with incorporation or reduction of molecular oxygen"/>
    <property type="evidence" value="ECO:0007669"/>
    <property type="project" value="InterPro"/>
</dbReference>
<evidence type="ECO:0000256" key="10">
    <source>
        <dbReference type="ARBA" id="ARBA00023033"/>
    </source>
</evidence>
<keyword evidence="10 13" id="KW-0503">Monooxygenase</keyword>
<evidence type="ECO:0000256" key="7">
    <source>
        <dbReference type="ARBA" id="ARBA00022989"/>
    </source>
</evidence>
<evidence type="ECO:0000256" key="3">
    <source>
        <dbReference type="ARBA" id="ARBA00010617"/>
    </source>
</evidence>
<evidence type="ECO:0000256" key="4">
    <source>
        <dbReference type="ARBA" id="ARBA00022617"/>
    </source>
</evidence>
<evidence type="ECO:0000313" key="15">
    <source>
        <dbReference type="EMBL" id="CCB44004.1"/>
    </source>
</evidence>
<comment type="cofactor">
    <cofactor evidence="1 12">
        <name>heme</name>
        <dbReference type="ChEBI" id="CHEBI:30413"/>
    </cofactor>
</comment>
<dbReference type="FunCoup" id="F6GVP1">
    <property type="interactions" value="205"/>
</dbReference>
<dbReference type="PROSITE" id="PS00086">
    <property type="entry name" value="CYTOCHROME_P450"/>
    <property type="match status" value="1"/>
</dbReference>
<dbReference type="PaxDb" id="29760-VIT_01s0137g00410.t01"/>
<proteinExistence type="inferred from homology"/>
<comment type="subcellular location">
    <subcellularLocation>
        <location evidence="2">Membrane</location>
        <topology evidence="2">Single-pass membrane protein</topology>
    </subcellularLocation>
</comment>
<keyword evidence="11 14" id="KW-0472">Membrane</keyword>
<evidence type="ECO:0000256" key="12">
    <source>
        <dbReference type="PIRSR" id="PIRSR602401-1"/>
    </source>
</evidence>
<dbReference type="Proteomes" id="UP000009183">
    <property type="component" value="Chromosome 1"/>
</dbReference>
<dbReference type="HOGENOM" id="CLU_001570_27_2_1"/>
<feature type="transmembrane region" description="Helical" evidence="14">
    <location>
        <begin position="45"/>
        <end position="64"/>
    </location>
</feature>
<dbReference type="InterPro" id="IPR017972">
    <property type="entry name" value="Cyt_P450_CS"/>
</dbReference>
<evidence type="ECO:0000256" key="13">
    <source>
        <dbReference type="RuleBase" id="RU000461"/>
    </source>
</evidence>
<dbReference type="InParanoid" id="F6GVP1"/>
<evidence type="ECO:0000256" key="5">
    <source>
        <dbReference type="ARBA" id="ARBA00022692"/>
    </source>
</evidence>